<dbReference type="Proteomes" id="UP000789595">
    <property type="component" value="Unassembled WGS sequence"/>
</dbReference>
<dbReference type="Gene3D" id="1.20.990.10">
    <property type="entry name" value="NADPH-cytochrome p450 Reductase, Chain A, domain 3"/>
    <property type="match status" value="1"/>
</dbReference>
<dbReference type="PRINTS" id="PR00369">
    <property type="entry name" value="FLAVODOXIN"/>
</dbReference>
<keyword evidence="3" id="KW-0285">Flavoprotein</keyword>
<reference evidence="11" key="2">
    <citation type="submission" date="2021-11" db="EMBL/GenBank/DDBJ databases">
        <authorList>
            <consortium name="Genoscope - CEA"/>
            <person name="William W."/>
        </authorList>
    </citation>
    <scope>NUCLEOTIDE SEQUENCE</scope>
</reference>
<dbReference type="Pfam" id="PF00258">
    <property type="entry name" value="Flavodoxin_1"/>
    <property type="match status" value="1"/>
</dbReference>
<keyword evidence="12" id="KW-1185">Reference proteome</keyword>
<dbReference type="GO" id="GO:0005829">
    <property type="term" value="C:cytosol"/>
    <property type="evidence" value="ECO:0007669"/>
    <property type="project" value="TreeGrafter"/>
</dbReference>
<dbReference type="OrthoDB" id="1856718at2759"/>
<dbReference type="EMBL" id="CAKKNE010000004">
    <property type="protein sequence ID" value="CAH0373422.1"/>
    <property type="molecule type" value="Genomic_DNA"/>
</dbReference>
<dbReference type="InterPro" id="IPR029039">
    <property type="entry name" value="Flavoprotein-like_sf"/>
</dbReference>
<evidence type="ECO:0000256" key="7">
    <source>
        <dbReference type="ARBA" id="ARBA00023002"/>
    </source>
</evidence>
<evidence type="ECO:0000256" key="6">
    <source>
        <dbReference type="ARBA" id="ARBA00022857"/>
    </source>
</evidence>
<dbReference type="SUPFAM" id="SSF52218">
    <property type="entry name" value="Flavoproteins"/>
    <property type="match status" value="1"/>
</dbReference>
<evidence type="ECO:0000256" key="4">
    <source>
        <dbReference type="ARBA" id="ARBA00022643"/>
    </source>
</evidence>
<dbReference type="InterPro" id="IPR039261">
    <property type="entry name" value="FNR_nucleotide-bd"/>
</dbReference>
<dbReference type="GO" id="GO:0010181">
    <property type="term" value="F:FMN binding"/>
    <property type="evidence" value="ECO:0007669"/>
    <property type="project" value="InterPro"/>
</dbReference>
<dbReference type="AlphaFoldDB" id="A0A7S4A6A6"/>
<organism evidence="10">
    <name type="scientific">Pelagomonas calceolata</name>
    <dbReference type="NCBI Taxonomy" id="35677"/>
    <lineage>
        <taxon>Eukaryota</taxon>
        <taxon>Sar</taxon>
        <taxon>Stramenopiles</taxon>
        <taxon>Ochrophyta</taxon>
        <taxon>Pelagophyceae</taxon>
        <taxon>Pelagomonadales</taxon>
        <taxon>Pelagomonadaceae</taxon>
        <taxon>Pelagomonas</taxon>
    </lineage>
</organism>
<comment type="cofactor">
    <cofactor evidence="2">
        <name>FAD</name>
        <dbReference type="ChEBI" id="CHEBI:57692"/>
    </cofactor>
</comment>
<dbReference type="InterPro" id="IPR001433">
    <property type="entry name" value="OxRdtase_FAD/NAD-bd"/>
</dbReference>
<dbReference type="Pfam" id="PF00175">
    <property type="entry name" value="NAD_binding_1"/>
    <property type="match status" value="1"/>
</dbReference>
<evidence type="ECO:0000313" key="12">
    <source>
        <dbReference type="Proteomes" id="UP000789595"/>
    </source>
</evidence>
<keyword evidence="4" id="KW-0288">FMN</keyword>
<keyword evidence="7" id="KW-0560">Oxidoreductase</keyword>
<dbReference type="PRINTS" id="PR00371">
    <property type="entry name" value="FPNCR"/>
</dbReference>
<dbReference type="PANTHER" id="PTHR19384:SF10">
    <property type="entry name" value="NADPH-DEPENDENT DIFLAVIN OXIDOREDUCTASE 1"/>
    <property type="match status" value="1"/>
</dbReference>
<evidence type="ECO:0000256" key="3">
    <source>
        <dbReference type="ARBA" id="ARBA00022630"/>
    </source>
</evidence>
<dbReference type="GO" id="GO:0016491">
    <property type="term" value="F:oxidoreductase activity"/>
    <property type="evidence" value="ECO:0007669"/>
    <property type="project" value="UniProtKB-KW"/>
</dbReference>
<keyword evidence="6" id="KW-0521">NADP</keyword>
<evidence type="ECO:0000259" key="8">
    <source>
        <dbReference type="PROSITE" id="PS50902"/>
    </source>
</evidence>
<dbReference type="Gene3D" id="2.40.30.10">
    <property type="entry name" value="Translation factors"/>
    <property type="match status" value="1"/>
</dbReference>
<gene>
    <name evidence="10" type="ORF">PCAL00307_LOCUS20250</name>
    <name evidence="11" type="ORF">PECAL_4P06160</name>
</gene>
<dbReference type="InterPro" id="IPR017927">
    <property type="entry name" value="FAD-bd_FR_type"/>
</dbReference>
<feature type="domain" description="FAD-binding FR-type" evidence="9">
    <location>
        <begin position="200"/>
        <end position="429"/>
    </location>
</feature>
<dbReference type="Pfam" id="PF00667">
    <property type="entry name" value="FAD_binding_1"/>
    <property type="match status" value="1"/>
</dbReference>
<evidence type="ECO:0000256" key="1">
    <source>
        <dbReference type="ARBA" id="ARBA00001917"/>
    </source>
</evidence>
<dbReference type="PROSITE" id="PS51384">
    <property type="entry name" value="FAD_FR"/>
    <property type="match status" value="1"/>
</dbReference>
<evidence type="ECO:0000313" key="11">
    <source>
        <dbReference type="EMBL" id="CAH0373422.1"/>
    </source>
</evidence>
<dbReference type="InterPro" id="IPR003097">
    <property type="entry name" value="CysJ-like_FAD-binding"/>
</dbReference>
<dbReference type="Gene3D" id="3.40.50.360">
    <property type="match status" value="1"/>
</dbReference>
<comment type="cofactor">
    <cofactor evidence="1">
        <name>FMN</name>
        <dbReference type="ChEBI" id="CHEBI:58210"/>
    </cofactor>
</comment>
<dbReference type="PROSITE" id="PS50902">
    <property type="entry name" value="FLAVODOXIN_LIKE"/>
    <property type="match status" value="1"/>
</dbReference>
<dbReference type="PANTHER" id="PTHR19384">
    <property type="entry name" value="NITRIC OXIDE SYNTHASE-RELATED"/>
    <property type="match status" value="1"/>
</dbReference>
<dbReference type="InterPro" id="IPR008254">
    <property type="entry name" value="Flavodoxin/NO_synth"/>
</dbReference>
<reference evidence="10" key="1">
    <citation type="submission" date="2021-01" db="EMBL/GenBank/DDBJ databases">
        <authorList>
            <person name="Corre E."/>
            <person name="Pelletier E."/>
            <person name="Niang G."/>
            <person name="Scheremetjew M."/>
            <person name="Finn R."/>
            <person name="Kale V."/>
            <person name="Holt S."/>
            <person name="Cochrane G."/>
            <person name="Meng A."/>
            <person name="Brown T."/>
            <person name="Cohen L."/>
        </authorList>
    </citation>
    <scope>NUCLEOTIDE SEQUENCE</scope>
    <source>
        <strain evidence="10">CCMP1756</strain>
    </source>
</reference>
<dbReference type="InterPro" id="IPR001094">
    <property type="entry name" value="Flavdoxin-like"/>
</dbReference>
<dbReference type="SUPFAM" id="SSF52343">
    <property type="entry name" value="Ferredoxin reductase-like, C-terminal NADP-linked domain"/>
    <property type="match status" value="1"/>
</dbReference>
<evidence type="ECO:0000256" key="2">
    <source>
        <dbReference type="ARBA" id="ARBA00001974"/>
    </source>
</evidence>
<accession>A0A7S4A6A6</accession>
<dbReference type="Gene3D" id="3.40.50.80">
    <property type="entry name" value="Nucleotide-binding domain of ferredoxin-NADP reductase (FNR) module"/>
    <property type="match status" value="1"/>
</dbReference>
<dbReference type="SUPFAM" id="SSF63380">
    <property type="entry name" value="Riboflavin synthase domain-like"/>
    <property type="match status" value="1"/>
</dbReference>
<dbReference type="GO" id="GO:0050660">
    <property type="term" value="F:flavin adenine dinucleotide binding"/>
    <property type="evidence" value="ECO:0007669"/>
    <property type="project" value="TreeGrafter"/>
</dbReference>
<evidence type="ECO:0000256" key="5">
    <source>
        <dbReference type="ARBA" id="ARBA00022827"/>
    </source>
</evidence>
<dbReference type="InterPro" id="IPR023173">
    <property type="entry name" value="NADPH_Cyt_P450_Rdtase_alpha"/>
</dbReference>
<feature type="domain" description="Flavodoxin-like" evidence="8">
    <location>
        <begin position="3"/>
        <end position="143"/>
    </location>
</feature>
<dbReference type="InterPro" id="IPR017938">
    <property type="entry name" value="Riboflavin_synthase-like_b-brl"/>
</dbReference>
<proteinExistence type="predicted"/>
<evidence type="ECO:0008006" key="13">
    <source>
        <dbReference type="Google" id="ProtNLM"/>
    </source>
</evidence>
<keyword evidence="5" id="KW-0274">FAD</keyword>
<dbReference type="InterPro" id="IPR001709">
    <property type="entry name" value="Flavoprot_Pyr_Nucl_cyt_Rdtase"/>
</dbReference>
<dbReference type="EMBL" id="HBIW01023507">
    <property type="protein sequence ID" value="CAE0704802.1"/>
    <property type="molecule type" value="Transcribed_RNA"/>
</dbReference>
<protein>
    <recommendedName>
        <fullName evidence="13">Flavodoxin-like domain-containing protein</fullName>
    </recommendedName>
</protein>
<evidence type="ECO:0000313" key="10">
    <source>
        <dbReference type="EMBL" id="CAE0704802.1"/>
    </source>
</evidence>
<evidence type="ECO:0000259" key="9">
    <source>
        <dbReference type="PROSITE" id="PS51384"/>
    </source>
</evidence>
<name>A0A7S4A6A6_9STRA</name>
<sequence length="569" mass="62195">MDVRIAYASETGRAEALAWRCRSWLRLRNVTTSDPVPLDALTSESTTTIIFAATAGDGAPPSNGKKFWSTLLRKGAPRLDGKRYALYGLGDARYGAKFNAFARRLDARLAQLGAARLCERSLGDACTVEGAESLLPGFFARLSPALGISESLEASLQGRVGDEAPDRVEDYAPPVTIKMVDEGSTIQAYERRLLAKEGCASIAQATLSTTQRLTDENWWQEVRHVVFSASVTYAPGDVAVLVPRNAPRHVQAVLRALQKNDRTISLQTPVTSSLVNGTVEDVLSTCLDLATPLPQRSLGILALFVVGEDDTSKEQRQKLKELATVQGGPLYRDYVRSERRGVADVLVDFDRCAPSLEALLDACPRLRPRHYSIASCSTDTIELCVARALLETPLGRKVYGLCSSWLCDLREGTLLIGVRRGEFSPIEQDPLVFVGPGTGVAPARAFARSQPRNDMLLFFGCRHESKDRLYADEFAGLSKLEVDVSVSRHTDASQRRYVTKALRARATDVAHWILDRNARFYIAGNAKMAADVALALCDCLAPRCGGSQKAAALLRRLEREGRFATEAFG</sequence>